<dbReference type="Gene3D" id="3.40.50.720">
    <property type="entry name" value="NAD(P)-binding Rossmann-like Domain"/>
    <property type="match status" value="1"/>
</dbReference>
<dbReference type="PANTHER" id="PTHR44845">
    <property type="entry name" value="CARRIER DOMAIN-CONTAINING PROTEIN"/>
    <property type="match status" value="1"/>
</dbReference>
<dbReference type="InterPro" id="IPR036736">
    <property type="entry name" value="ACP-like_sf"/>
</dbReference>
<evidence type="ECO:0000259" key="3">
    <source>
        <dbReference type="Pfam" id="PF00550"/>
    </source>
</evidence>
<dbReference type="AlphaFoldDB" id="A0A2C5XA55"/>
<comment type="caution">
    <text evidence="5">The sequence shown here is derived from an EMBL/GenBank/DDBJ whole genome shotgun (WGS) entry which is preliminary data.</text>
</comment>
<feature type="domain" description="Thioester reductase (TE)" evidence="4">
    <location>
        <begin position="169"/>
        <end position="344"/>
    </location>
</feature>
<protein>
    <submittedName>
        <fullName evidence="5">Uncharacterized protein</fullName>
    </submittedName>
</protein>
<feature type="domain" description="Carrier" evidence="3">
    <location>
        <begin position="78"/>
        <end position="122"/>
    </location>
</feature>
<evidence type="ECO:0000259" key="4">
    <source>
        <dbReference type="Pfam" id="PF07993"/>
    </source>
</evidence>
<organism evidence="5 6">
    <name type="scientific">Ophiocordyceps australis</name>
    <dbReference type="NCBI Taxonomy" id="1399860"/>
    <lineage>
        <taxon>Eukaryota</taxon>
        <taxon>Fungi</taxon>
        <taxon>Dikarya</taxon>
        <taxon>Ascomycota</taxon>
        <taxon>Pezizomycotina</taxon>
        <taxon>Sordariomycetes</taxon>
        <taxon>Hypocreomycetidae</taxon>
        <taxon>Hypocreales</taxon>
        <taxon>Ophiocordycipitaceae</taxon>
        <taxon>Ophiocordyceps</taxon>
    </lineage>
</organism>
<keyword evidence="2" id="KW-0597">Phosphoprotein</keyword>
<dbReference type="EMBL" id="NJEU01001579">
    <property type="protein sequence ID" value="PHH63979.1"/>
    <property type="molecule type" value="Genomic_DNA"/>
</dbReference>
<dbReference type="InterPro" id="IPR045851">
    <property type="entry name" value="AMP-bd_C_sf"/>
</dbReference>
<keyword evidence="1" id="KW-0596">Phosphopantetheine</keyword>
<proteinExistence type="predicted"/>
<evidence type="ECO:0000256" key="1">
    <source>
        <dbReference type="ARBA" id="ARBA00022450"/>
    </source>
</evidence>
<gene>
    <name evidence="5" type="ORF">CDD82_1811</name>
</gene>
<evidence type="ECO:0000313" key="5">
    <source>
        <dbReference type="EMBL" id="PHH63979.1"/>
    </source>
</evidence>
<name>A0A2C5XA55_9HYPO</name>
<evidence type="ECO:0000256" key="2">
    <source>
        <dbReference type="ARBA" id="ARBA00022553"/>
    </source>
</evidence>
<reference evidence="5 6" key="1">
    <citation type="submission" date="2017-06" db="EMBL/GenBank/DDBJ databases">
        <title>Ant-infecting Ophiocordyceps genomes reveal a high diversity of potential behavioral manipulation genes and a possible major role for enterotoxins.</title>
        <authorList>
            <person name="De Bekker C."/>
            <person name="Evans H.C."/>
            <person name="Brachmann A."/>
            <person name="Hughes D.P."/>
        </authorList>
    </citation>
    <scope>NUCLEOTIDE SEQUENCE [LARGE SCALE GENOMIC DNA]</scope>
    <source>
        <strain evidence="5 6">1348a</strain>
    </source>
</reference>
<dbReference type="Gene3D" id="3.30.300.30">
    <property type="match status" value="1"/>
</dbReference>
<evidence type="ECO:0000313" key="6">
    <source>
        <dbReference type="Proteomes" id="UP000224854"/>
    </source>
</evidence>
<dbReference type="Pfam" id="PF00550">
    <property type="entry name" value="PP-binding"/>
    <property type="match status" value="1"/>
</dbReference>
<dbReference type="Pfam" id="PF07993">
    <property type="entry name" value="NAD_binding_4"/>
    <property type="match status" value="1"/>
</dbReference>
<dbReference type="OrthoDB" id="4895341at2759"/>
<dbReference type="InterPro" id="IPR036291">
    <property type="entry name" value="NAD(P)-bd_dom_sf"/>
</dbReference>
<dbReference type="InterPro" id="IPR013120">
    <property type="entry name" value="FAR_NAD-bd"/>
</dbReference>
<dbReference type="SUPFAM" id="SSF47336">
    <property type="entry name" value="ACP-like"/>
    <property type="match status" value="1"/>
</dbReference>
<dbReference type="PANTHER" id="PTHR44845:SF4">
    <property type="entry name" value="NONRIBOSOMAL PEPTIDE SYNTHASE INPA"/>
    <property type="match status" value="1"/>
</dbReference>
<dbReference type="Proteomes" id="UP000224854">
    <property type="component" value="Unassembled WGS sequence"/>
</dbReference>
<sequence length="367" mass="39736">MVPSAWLVVSRLPLTDSKKVDRRRVRAWLGRLEVTPPRACAPLEPGHGLAHQLSQHVGGLIAHGRHAVAASLADRDFDLVAAGMDSIQVMTLSKWLQHTYKAHLAVETLMRPGLTITALAGLVAACQAGQPPEPDHVDLLSRVDALCSRFTHDAPPRTLALGRVASVLLTGATGFLGIEILHQLLSTHAAHVIVHVRAASAHDGRQRIVDAATQAQWWCSSFHSRLEVWPGDLSSPQLGLDADSWARLVGHSQPRVDAVIHNGAAVQWNRSYRSLEAANTTSTVHLLQALAEREAPARFVYVSGGQMLSPAADDDERMAHAAAHATGYAQSKLVSELVVKRFAARSCANKHVQSDNHRHPDGHQPDE</sequence>
<dbReference type="SUPFAM" id="SSF51735">
    <property type="entry name" value="NAD(P)-binding Rossmann-fold domains"/>
    <property type="match status" value="1"/>
</dbReference>
<keyword evidence="6" id="KW-1185">Reference proteome</keyword>
<dbReference type="InterPro" id="IPR009081">
    <property type="entry name" value="PP-bd_ACP"/>
</dbReference>
<accession>A0A2C5XA55</accession>